<gene>
    <name evidence="1" type="ORF">FB547_10319</name>
</gene>
<dbReference type="EMBL" id="VIVL01000003">
    <property type="protein sequence ID" value="TWD87044.1"/>
    <property type="molecule type" value="Genomic_DNA"/>
</dbReference>
<comment type="caution">
    <text evidence="1">The sequence shown here is derived from an EMBL/GenBank/DDBJ whole genome shotgun (WGS) entry which is preliminary data.</text>
</comment>
<proteinExistence type="predicted"/>
<protein>
    <submittedName>
        <fullName evidence="1">Uncharacterized protein</fullName>
    </submittedName>
</protein>
<evidence type="ECO:0000313" key="1">
    <source>
        <dbReference type="EMBL" id="TWD87044.1"/>
    </source>
</evidence>
<organism evidence="1 2">
    <name type="scientific">Variovorax beijingensis</name>
    <dbReference type="NCBI Taxonomy" id="2496117"/>
    <lineage>
        <taxon>Bacteria</taxon>
        <taxon>Pseudomonadati</taxon>
        <taxon>Pseudomonadota</taxon>
        <taxon>Betaproteobacteria</taxon>
        <taxon>Burkholderiales</taxon>
        <taxon>Comamonadaceae</taxon>
        <taxon>Variovorax</taxon>
    </lineage>
</organism>
<reference evidence="1 2" key="1">
    <citation type="submission" date="2019-06" db="EMBL/GenBank/DDBJ databases">
        <title>Sorghum-associated microbial communities from plants grown in Nebraska, USA.</title>
        <authorList>
            <person name="Schachtman D."/>
        </authorList>
    </citation>
    <scope>NUCLEOTIDE SEQUENCE [LARGE SCALE GENOMIC DNA]</scope>
    <source>
        <strain evidence="1 2">T529</strain>
    </source>
</reference>
<dbReference type="Proteomes" id="UP000319722">
    <property type="component" value="Unassembled WGS sequence"/>
</dbReference>
<dbReference type="AlphaFoldDB" id="A0A561C7H8"/>
<accession>A0A561C7H8</accession>
<sequence>MHRILFGGFSAICLTSCGGNGGGDGSVLPASITASGQTQASALIEDPVANKELATPLRPLAKSPFKRRYRVFSANGGQYTLDLDFSNRRYVFAPSDGGNSNVLQPINSPVVGMIASGEFSDDPMQPGTFVLQRSKVNSVVNLARFRLLGDAIVGTFPLARTSLEGTVGISYPFLGVTNLVSAQSAMDGTYNRFTYGTPFQNVAYSLAHQISISGGGTQLRVCRSDTGFYRLEVCPTQLLKTYAIVATERPGIWRLTTADTTEQIDFSVARVGGQNVYLAAGRLPNLDLQFRIGLPETTEWTAATMYGAFTASSTSGNEPALQVGDAWTRTSVHADSVRQSAVYADGNWTVEQRPLVTLANDAPIGARGLQSGNSTLYGARGAGLWAMVALPRPGTSEPYQNGVIGLWGTGEGVAVDPRNDSYTVFASNGTKQRLRLDFDMHQYEMVDESGHSVRGPFAADPVQKNVYVFATDRVAPSSAARFQVTIDAVIGAFPFLESNGSGRYALQPFVAARNLVIDATEFHLVGSLPRFNMFSVARGAGIADSTTSTFDLYYSGANTPTLGVCSTDPLKPMCTPDRNYSVTTGSEAGDWVATNTANASDNFHFSVARIGGKNVYLRAAVDSSNRAVFEVGLTTWAPFQWPANSFPLTVSTLGGYGSGGTSVNAINTVFNQPDGSSLPFSITLEPISTYPTARPHASGIRIGWDTASPADQYDATVEPSALLMVVGRSGNPATQGYLQLVMGGRQLSDPP</sequence>
<evidence type="ECO:0000313" key="2">
    <source>
        <dbReference type="Proteomes" id="UP000319722"/>
    </source>
</evidence>
<name>A0A561C7H8_9BURK</name>